<dbReference type="GO" id="GO:0045947">
    <property type="term" value="P:negative regulation of translational initiation"/>
    <property type="evidence" value="ECO:0007669"/>
    <property type="project" value="UniProtKB-UniRule"/>
</dbReference>
<organism evidence="7 8">
    <name type="scientific">Idiomarina fontislapidosi</name>
    <dbReference type="NCBI Taxonomy" id="263723"/>
    <lineage>
        <taxon>Bacteria</taxon>
        <taxon>Pseudomonadati</taxon>
        <taxon>Pseudomonadota</taxon>
        <taxon>Gammaproteobacteria</taxon>
        <taxon>Alteromonadales</taxon>
        <taxon>Idiomarinaceae</taxon>
        <taxon>Idiomarina</taxon>
    </lineage>
</organism>
<evidence type="ECO:0000256" key="3">
    <source>
        <dbReference type="ARBA" id="ARBA00022845"/>
    </source>
</evidence>
<comment type="caution">
    <text evidence="7">The sequence shown here is derived from an EMBL/GenBank/DDBJ whole genome shotgun (WGS) entry which is preliminary data.</text>
</comment>
<evidence type="ECO:0000256" key="4">
    <source>
        <dbReference type="ARBA" id="ARBA00022884"/>
    </source>
</evidence>
<dbReference type="GO" id="GO:0048027">
    <property type="term" value="F:mRNA 5'-UTR binding"/>
    <property type="evidence" value="ECO:0007669"/>
    <property type="project" value="UniProtKB-UniRule"/>
</dbReference>
<dbReference type="NCBIfam" id="TIGR00202">
    <property type="entry name" value="csrA"/>
    <property type="match status" value="1"/>
</dbReference>
<proteinExistence type="inferred from homology"/>
<evidence type="ECO:0000256" key="5">
    <source>
        <dbReference type="ARBA" id="ARBA00023159"/>
    </source>
</evidence>
<dbReference type="RefSeq" id="WP_110572011.1">
    <property type="nucleotide sequence ID" value="NZ_PIPV01000001.1"/>
</dbReference>
<dbReference type="Gene3D" id="2.60.40.4380">
    <property type="entry name" value="Translational regulator CsrA"/>
    <property type="match status" value="1"/>
</dbReference>
<name>A0A432YAT1_9GAMM</name>
<dbReference type="GO" id="GO:0006402">
    <property type="term" value="P:mRNA catabolic process"/>
    <property type="evidence" value="ECO:0007669"/>
    <property type="project" value="InterPro"/>
</dbReference>
<dbReference type="PANTHER" id="PTHR34984">
    <property type="entry name" value="CARBON STORAGE REGULATOR"/>
    <property type="match status" value="1"/>
</dbReference>
<dbReference type="GO" id="GO:0005829">
    <property type="term" value="C:cytosol"/>
    <property type="evidence" value="ECO:0007669"/>
    <property type="project" value="TreeGrafter"/>
</dbReference>
<dbReference type="OrthoDB" id="9809061at2"/>
<dbReference type="SUPFAM" id="SSF117130">
    <property type="entry name" value="CsrA-like"/>
    <property type="match status" value="1"/>
</dbReference>
<dbReference type="EMBL" id="PIPV01000001">
    <property type="protein sequence ID" value="RUO58064.1"/>
    <property type="molecule type" value="Genomic_DNA"/>
</dbReference>
<comment type="subcellular location">
    <subcellularLocation>
        <location evidence="6">Cytoplasm</location>
    </subcellularLocation>
</comment>
<accession>A0A432YAT1</accession>
<keyword evidence="3 6" id="KW-0810">Translation regulation</keyword>
<sequence>MLILSRRAGETLIINDNVKITVVNATDSQVSLGIEAPKEVRVHREEVYQRIQVEKNNEP</sequence>
<reference evidence="8" key="1">
    <citation type="journal article" date="2018" name="Front. Microbiol.">
        <title>Genome-Based Analysis Reveals the Taxonomy and Diversity of the Family Idiomarinaceae.</title>
        <authorList>
            <person name="Liu Y."/>
            <person name="Lai Q."/>
            <person name="Shao Z."/>
        </authorList>
    </citation>
    <scope>NUCLEOTIDE SEQUENCE [LARGE SCALE GENOMIC DNA]</scope>
    <source>
        <strain evidence="8">F23</strain>
    </source>
</reference>
<dbReference type="GO" id="GO:0045948">
    <property type="term" value="P:positive regulation of translational initiation"/>
    <property type="evidence" value="ECO:0007669"/>
    <property type="project" value="UniProtKB-UniRule"/>
</dbReference>
<evidence type="ECO:0000313" key="8">
    <source>
        <dbReference type="Proteomes" id="UP000287330"/>
    </source>
</evidence>
<dbReference type="PANTHER" id="PTHR34984:SF1">
    <property type="entry name" value="CARBON STORAGE REGULATOR"/>
    <property type="match status" value="1"/>
</dbReference>
<dbReference type="FunFam" id="2.60.40.4380:FF:000002">
    <property type="entry name" value="Translational regulator CsrA"/>
    <property type="match status" value="1"/>
</dbReference>
<comment type="similarity">
    <text evidence="6">Belongs to the CsrA/RsmA family.</text>
</comment>
<evidence type="ECO:0000256" key="1">
    <source>
        <dbReference type="ARBA" id="ARBA00022490"/>
    </source>
</evidence>
<keyword evidence="4 6" id="KW-0694">RNA-binding</keyword>
<protein>
    <recommendedName>
        <fullName evidence="6">Translational regulator CsrA</fullName>
    </recommendedName>
    <alternativeName>
        <fullName evidence="6">Carbon storage regulator</fullName>
    </alternativeName>
</protein>
<dbReference type="AlphaFoldDB" id="A0A432YAT1"/>
<dbReference type="Proteomes" id="UP000287330">
    <property type="component" value="Unassembled WGS sequence"/>
</dbReference>
<dbReference type="InterPro" id="IPR036107">
    <property type="entry name" value="CsrA_sf"/>
</dbReference>
<comment type="subunit">
    <text evidence="6">Homodimer; the beta-strands of each monomer intercalate to form a hydrophobic core, while the alpha-helices form wings that extend away from the core.</text>
</comment>
<dbReference type="HAMAP" id="MF_00167">
    <property type="entry name" value="CsrA"/>
    <property type="match status" value="1"/>
</dbReference>
<evidence type="ECO:0000256" key="6">
    <source>
        <dbReference type="HAMAP-Rule" id="MF_00167"/>
    </source>
</evidence>
<dbReference type="NCBIfam" id="NF002469">
    <property type="entry name" value="PRK01712.1"/>
    <property type="match status" value="1"/>
</dbReference>
<keyword evidence="1 6" id="KW-0963">Cytoplasm</keyword>
<keyword evidence="2 6" id="KW-0678">Repressor</keyword>
<keyword evidence="5 6" id="KW-0010">Activator</keyword>
<dbReference type="Pfam" id="PF02599">
    <property type="entry name" value="CsrA"/>
    <property type="match status" value="1"/>
</dbReference>
<comment type="function">
    <text evidence="6">A key translational regulator that binds mRNA to regulate translation initiation and/or mRNA stability. Mediates global changes in gene expression, shifting from rapid growth to stress survival by linking envelope stress, the stringent response and the catabolite repression systems. Usually binds in the 5'-UTR; binding at or near the Shine-Dalgarno sequence prevents ribosome-binding, repressing translation, binding elsewhere in the 5'-UTR can activate translation and/or stabilize the mRNA. Its function is antagonized by small RNA(s).</text>
</comment>
<dbReference type="InterPro" id="IPR003751">
    <property type="entry name" value="CsrA"/>
</dbReference>
<dbReference type="GO" id="GO:0006109">
    <property type="term" value="P:regulation of carbohydrate metabolic process"/>
    <property type="evidence" value="ECO:0007669"/>
    <property type="project" value="UniProtKB-UniRule"/>
</dbReference>
<evidence type="ECO:0000313" key="7">
    <source>
        <dbReference type="EMBL" id="RUO58064.1"/>
    </source>
</evidence>
<evidence type="ECO:0000256" key="2">
    <source>
        <dbReference type="ARBA" id="ARBA00022491"/>
    </source>
</evidence>
<gene>
    <name evidence="6 7" type="primary">csrA</name>
    <name evidence="7" type="ORF">CWE25_00230</name>
</gene>
<keyword evidence="8" id="KW-1185">Reference proteome</keyword>